<keyword evidence="2" id="KW-1185">Reference proteome</keyword>
<evidence type="ECO:0000313" key="1">
    <source>
        <dbReference type="EMBL" id="EXG83246.1"/>
    </source>
</evidence>
<name>A0A011AMQ9_9BACL</name>
<sequence length="174" mass="19992">MNIKEWVEAAQRGEVTEDDVQQALWLLSNTPLLYDTGETVAVEDYMRGLERQPSAAETEAYGELFDLAVALSRRYAEAEAYDRMQDVLSLQFDLWARGVLRLEDWIAWLQGAVQGRIDLPVYDFDEVLGSAPEEFMIQDFHDELNFRLEDAPEDEWALSHLDELYRKVGVTGKA</sequence>
<dbReference type="OrthoDB" id="2677925at2"/>
<evidence type="ECO:0000313" key="2">
    <source>
        <dbReference type="Proteomes" id="UP000053380"/>
    </source>
</evidence>
<dbReference type="AlphaFoldDB" id="A0A011AMQ9"/>
<organism evidence="1 2">
    <name type="scientific">Saccharibacillus sacchari DSM 19268</name>
    <dbReference type="NCBI Taxonomy" id="915437"/>
    <lineage>
        <taxon>Bacteria</taxon>
        <taxon>Bacillati</taxon>
        <taxon>Bacillota</taxon>
        <taxon>Bacilli</taxon>
        <taxon>Bacillales</taxon>
        <taxon>Paenibacillaceae</taxon>
        <taxon>Saccharibacillus</taxon>
    </lineage>
</organism>
<dbReference type="EMBL" id="JFBU01000001">
    <property type="protein sequence ID" value="EXG83246.1"/>
    <property type="molecule type" value="Genomic_DNA"/>
</dbReference>
<dbReference type="Proteomes" id="UP000053380">
    <property type="component" value="Unassembled WGS sequence"/>
</dbReference>
<dbReference type="HOGENOM" id="CLU_1538967_0_0_9"/>
<reference evidence="1 2" key="1">
    <citation type="submission" date="2013-07" db="EMBL/GenBank/DDBJ databases">
        <authorList>
            <consortium name="DOE Joint Genome Institute"/>
            <person name="Anderson I."/>
            <person name="Huntemann M."/>
            <person name="Han J."/>
            <person name="Chen A."/>
            <person name="Kyrpides N."/>
            <person name="Mavromatis K."/>
            <person name="Markowitz V."/>
            <person name="Palaniappan K."/>
            <person name="Ivanova N."/>
            <person name="Schaumberg A."/>
            <person name="Pati A."/>
            <person name="Liolios K."/>
            <person name="Nordberg H.P."/>
            <person name="Cantor M.N."/>
            <person name="Hua S.X."/>
            <person name="Woyke T."/>
        </authorList>
    </citation>
    <scope>NUCLEOTIDE SEQUENCE [LARGE SCALE GENOMIC DNA]</scope>
    <source>
        <strain evidence="1 2">DSM 19268</strain>
    </source>
</reference>
<protein>
    <submittedName>
        <fullName evidence="1">Uncharacterized protein</fullName>
    </submittedName>
</protein>
<proteinExistence type="predicted"/>
<gene>
    <name evidence="1" type="ORF">SacsacDRAFT_0211</name>
</gene>
<comment type="caution">
    <text evidence="1">The sequence shown here is derived from an EMBL/GenBank/DDBJ whole genome shotgun (WGS) entry which is preliminary data.</text>
</comment>
<dbReference type="RefSeq" id="WP_037282581.1">
    <property type="nucleotide sequence ID" value="NZ_KK073875.1"/>
</dbReference>
<accession>A0A011AMQ9</accession>